<dbReference type="InterPro" id="IPR000847">
    <property type="entry name" value="LysR_HTH_N"/>
</dbReference>
<keyword evidence="2" id="KW-0805">Transcription regulation</keyword>
<dbReference type="Gene3D" id="3.40.190.10">
    <property type="entry name" value="Periplasmic binding protein-like II"/>
    <property type="match status" value="2"/>
</dbReference>
<gene>
    <name evidence="6" type="primary">hcaR_6</name>
    <name evidence="6" type="ORF">GALL_256070</name>
</gene>
<dbReference type="Pfam" id="PF00126">
    <property type="entry name" value="HTH_1"/>
    <property type="match status" value="1"/>
</dbReference>
<dbReference type="Pfam" id="PF03466">
    <property type="entry name" value="LysR_substrate"/>
    <property type="match status" value="1"/>
</dbReference>
<evidence type="ECO:0000259" key="5">
    <source>
        <dbReference type="PROSITE" id="PS50931"/>
    </source>
</evidence>
<evidence type="ECO:0000256" key="3">
    <source>
        <dbReference type="ARBA" id="ARBA00023125"/>
    </source>
</evidence>
<evidence type="ECO:0000256" key="1">
    <source>
        <dbReference type="ARBA" id="ARBA00009437"/>
    </source>
</evidence>
<comment type="caution">
    <text evidence="6">The sequence shown here is derived from an EMBL/GenBank/DDBJ whole genome shotgun (WGS) entry which is preliminary data.</text>
</comment>
<dbReference type="InterPro" id="IPR005119">
    <property type="entry name" value="LysR_subst-bd"/>
</dbReference>
<reference evidence="6" key="1">
    <citation type="submission" date="2016-10" db="EMBL/GenBank/DDBJ databases">
        <title>Sequence of Gallionella enrichment culture.</title>
        <authorList>
            <person name="Poehlein A."/>
            <person name="Muehling M."/>
            <person name="Daniel R."/>
        </authorList>
    </citation>
    <scope>NUCLEOTIDE SEQUENCE</scope>
</reference>
<dbReference type="EMBL" id="MLJW01000231">
    <property type="protein sequence ID" value="OIQ92461.1"/>
    <property type="molecule type" value="Genomic_DNA"/>
</dbReference>
<organism evidence="6">
    <name type="scientific">mine drainage metagenome</name>
    <dbReference type="NCBI Taxonomy" id="410659"/>
    <lineage>
        <taxon>unclassified sequences</taxon>
        <taxon>metagenomes</taxon>
        <taxon>ecological metagenomes</taxon>
    </lineage>
</organism>
<dbReference type="FunFam" id="1.10.10.10:FF:000001">
    <property type="entry name" value="LysR family transcriptional regulator"/>
    <property type="match status" value="1"/>
</dbReference>
<accession>A0A1J5RWG7</accession>
<keyword evidence="3" id="KW-0238">DNA-binding</keyword>
<evidence type="ECO:0000256" key="2">
    <source>
        <dbReference type="ARBA" id="ARBA00023015"/>
    </source>
</evidence>
<dbReference type="PANTHER" id="PTHR30346">
    <property type="entry name" value="TRANSCRIPTIONAL DUAL REGULATOR HCAR-RELATED"/>
    <property type="match status" value="1"/>
</dbReference>
<sequence>MFELSQIRCFVAVAEELHFGKAAARLNMTQPPLSRQIQLLEHAVGTALLFRSSRVVELTPAGRRFLLEARTLLRVAETAVLDARRVAQGKAGEIAIGFTAGSSYRDVPELVERCRALLPDVTLRLREMVSRAQLEALLADRLDLALVRPPVSQPGLLWRSIRREPLIAVLPASHPYASRNSLRLQDLDDADFVMYSPDEARYFYELTSDIMRRASVRPRYVQYVSQIHTILALVRAGLGVSVVPQGTTVFHYEGVVFRDLLEVEPGDPVELGMVVKRDNDNPAVARLLDELELAQ</sequence>
<dbReference type="Gene3D" id="1.10.10.10">
    <property type="entry name" value="Winged helix-like DNA-binding domain superfamily/Winged helix DNA-binding domain"/>
    <property type="match status" value="1"/>
</dbReference>
<keyword evidence="4" id="KW-0804">Transcription</keyword>
<comment type="similarity">
    <text evidence="1">Belongs to the LysR transcriptional regulatory family.</text>
</comment>
<dbReference type="PANTHER" id="PTHR30346:SF0">
    <property type="entry name" value="HCA OPERON TRANSCRIPTIONAL ACTIVATOR HCAR"/>
    <property type="match status" value="1"/>
</dbReference>
<dbReference type="InterPro" id="IPR036388">
    <property type="entry name" value="WH-like_DNA-bd_sf"/>
</dbReference>
<proteinExistence type="inferred from homology"/>
<dbReference type="SUPFAM" id="SSF46785">
    <property type="entry name" value="Winged helix' DNA-binding domain"/>
    <property type="match status" value="1"/>
</dbReference>
<name>A0A1J5RWG7_9ZZZZ</name>
<protein>
    <submittedName>
        <fullName evidence="6">Hca operon transcriptional activator</fullName>
    </submittedName>
</protein>
<feature type="domain" description="HTH lysR-type" evidence="5">
    <location>
        <begin position="2"/>
        <end position="59"/>
    </location>
</feature>
<dbReference type="GO" id="GO:0003700">
    <property type="term" value="F:DNA-binding transcription factor activity"/>
    <property type="evidence" value="ECO:0007669"/>
    <property type="project" value="InterPro"/>
</dbReference>
<evidence type="ECO:0000256" key="4">
    <source>
        <dbReference type="ARBA" id="ARBA00023163"/>
    </source>
</evidence>
<evidence type="ECO:0000313" key="6">
    <source>
        <dbReference type="EMBL" id="OIQ92461.1"/>
    </source>
</evidence>
<dbReference type="GO" id="GO:0032993">
    <property type="term" value="C:protein-DNA complex"/>
    <property type="evidence" value="ECO:0007669"/>
    <property type="project" value="TreeGrafter"/>
</dbReference>
<dbReference type="PRINTS" id="PR00039">
    <property type="entry name" value="HTHLYSR"/>
</dbReference>
<dbReference type="PROSITE" id="PS50931">
    <property type="entry name" value="HTH_LYSR"/>
    <property type="match status" value="1"/>
</dbReference>
<dbReference type="SUPFAM" id="SSF53850">
    <property type="entry name" value="Periplasmic binding protein-like II"/>
    <property type="match status" value="1"/>
</dbReference>
<dbReference type="GO" id="GO:0003677">
    <property type="term" value="F:DNA binding"/>
    <property type="evidence" value="ECO:0007669"/>
    <property type="project" value="UniProtKB-KW"/>
</dbReference>
<dbReference type="AlphaFoldDB" id="A0A1J5RWG7"/>
<dbReference type="InterPro" id="IPR036390">
    <property type="entry name" value="WH_DNA-bd_sf"/>
</dbReference>